<organism evidence="1 2">
    <name type="scientific">Kitasatospora paranensis</name>
    <dbReference type="NCBI Taxonomy" id="258053"/>
    <lineage>
        <taxon>Bacteria</taxon>
        <taxon>Bacillati</taxon>
        <taxon>Actinomycetota</taxon>
        <taxon>Actinomycetes</taxon>
        <taxon>Kitasatosporales</taxon>
        <taxon>Streptomycetaceae</taxon>
        <taxon>Kitasatospora</taxon>
    </lineage>
</organism>
<name>A0ABW2G9T5_9ACTN</name>
<comment type="caution">
    <text evidence="1">The sequence shown here is derived from an EMBL/GenBank/DDBJ whole genome shotgun (WGS) entry which is preliminary data.</text>
</comment>
<feature type="non-terminal residue" evidence="1">
    <location>
        <position position="75"/>
    </location>
</feature>
<gene>
    <name evidence="1" type="ORF">ACFQMG_37490</name>
</gene>
<sequence length="75" mass="8340">MQLVAVTLIRPDPAPLQLTAEAVTDLIWVHSRPEDRVEHIRSRIDLNRYCIAAAIIADTPDAATANLRHACERAL</sequence>
<dbReference type="EMBL" id="JBHTAJ010000166">
    <property type="protein sequence ID" value="MFC7185248.1"/>
    <property type="molecule type" value="Genomic_DNA"/>
</dbReference>
<dbReference type="Proteomes" id="UP001596435">
    <property type="component" value="Unassembled WGS sequence"/>
</dbReference>
<dbReference type="RefSeq" id="WP_380233237.1">
    <property type="nucleotide sequence ID" value="NZ_JBHTAJ010000166.1"/>
</dbReference>
<reference evidence="2" key="1">
    <citation type="journal article" date="2019" name="Int. J. Syst. Evol. Microbiol.">
        <title>The Global Catalogue of Microorganisms (GCM) 10K type strain sequencing project: providing services to taxonomists for standard genome sequencing and annotation.</title>
        <authorList>
            <consortium name="The Broad Institute Genomics Platform"/>
            <consortium name="The Broad Institute Genome Sequencing Center for Infectious Disease"/>
            <person name="Wu L."/>
            <person name="Ma J."/>
        </authorList>
    </citation>
    <scope>NUCLEOTIDE SEQUENCE [LARGE SCALE GENOMIC DNA]</scope>
    <source>
        <strain evidence="2">CGMCC 1.12859</strain>
    </source>
</reference>
<accession>A0ABW2G9T5</accession>
<keyword evidence="2" id="KW-1185">Reference proteome</keyword>
<proteinExistence type="predicted"/>
<evidence type="ECO:0000313" key="2">
    <source>
        <dbReference type="Proteomes" id="UP001596435"/>
    </source>
</evidence>
<protein>
    <submittedName>
        <fullName evidence="1">Uncharacterized protein</fullName>
    </submittedName>
</protein>
<evidence type="ECO:0000313" key="1">
    <source>
        <dbReference type="EMBL" id="MFC7185248.1"/>
    </source>
</evidence>